<organism evidence="1 2">
    <name type="scientific">Candidatus Daviesbacteria bacterium RIFCSPHIGHO2_12_FULL_37_16</name>
    <dbReference type="NCBI Taxonomy" id="1797778"/>
    <lineage>
        <taxon>Bacteria</taxon>
        <taxon>Candidatus Daviesiibacteriota</taxon>
    </lineage>
</organism>
<comment type="caution">
    <text evidence="1">The sequence shown here is derived from an EMBL/GenBank/DDBJ whole genome shotgun (WGS) entry which is preliminary data.</text>
</comment>
<accession>A0A1F5K1W6</accession>
<protein>
    <submittedName>
        <fullName evidence="1">Uncharacterized protein</fullName>
    </submittedName>
</protein>
<gene>
    <name evidence="1" type="ORF">A3E66_04060</name>
</gene>
<dbReference type="AlphaFoldDB" id="A0A1F5K1W6"/>
<evidence type="ECO:0000313" key="1">
    <source>
        <dbReference type="EMBL" id="OGE34768.1"/>
    </source>
</evidence>
<name>A0A1F5K1W6_9BACT</name>
<evidence type="ECO:0000313" key="2">
    <source>
        <dbReference type="Proteomes" id="UP000179051"/>
    </source>
</evidence>
<reference evidence="1 2" key="1">
    <citation type="journal article" date="2016" name="Nat. Commun.">
        <title>Thousands of microbial genomes shed light on interconnected biogeochemical processes in an aquifer system.</title>
        <authorList>
            <person name="Anantharaman K."/>
            <person name="Brown C.T."/>
            <person name="Hug L.A."/>
            <person name="Sharon I."/>
            <person name="Castelle C.J."/>
            <person name="Probst A.J."/>
            <person name="Thomas B.C."/>
            <person name="Singh A."/>
            <person name="Wilkins M.J."/>
            <person name="Karaoz U."/>
            <person name="Brodie E.L."/>
            <person name="Williams K.H."/>
            <person name="Hubbard S.S."/>
            <person name="Banfield J.F."/>
        </authorList>
    </citation>
    <scope>NUCLEOTIDE SEQUENCE [LARGE SCALE GENOMIC DNA]</scope>
</reference>
<proteinExistence type="predicted"/>
<sequence length="474" mass="55259">MYMLEKKFALKISTILASSYYKDWINYFEKVLRATRSKRHKDKKDVLLALQWKLAKLETQLWDLLREGRGKAKTLHEKTNLTTKEQKDLDGIENHILIHEQLIRISRTICDGIAWRNLDYNRTFLNSSARGFGAGSVDAKSKEFRSELEWAYRISKGLNSLVILNDLTRFLRIGDITEINEGMAFIHEIKKYGKDVKNIFTLKRVKGKAKISSQAKRLLELQRIAFANKAKIYGIDIGTRKIDLDLKTNVVRIKKLFRESEKKFVVSEYVDDCIHVEVTNFKAIKESRKPIDIEELKKLSPKNKTNDLVLIHSNWDTFYSDKKGNFVRSAPPYSIFPLSAKDCLYLMSGYYLVKCTLNVTKLKEILKQHSWEIEERTEADLDKQIADFEKEKDTMFTVKEGLYTHAPDDGGLFTIRRGPFSVALDTMLYARLTMEYLTLDSFLNILEEMYKVAAQRQSSDAYFPRFKNEAELWN</sequence>
<dbReference type="EMBL" id="MFDF01000023">
    <property type="protein sequence ID" value="OGE34768.1"/>
    <property type="molecule type" value="Genomic_DNA"/>
</dbReference>
<dbReference type="Proteomes" id="UP000179051">
    <property type="component" value="Unassembled WGS sequence"/>
</dbReference>